<accession>A0A167HN81</accession>
<dbReference type="InterPro" id="IPR016040">
    <property type="entry name" value="NAD(P)-bd_dom"/>
</dbReference>
<feature type="domain" description="NAD(P)-binding" evidence="1">
    <location>
        <begin position="10"/>
        <end position="212"/>
    </location>
</feature>
<evidence type="ECO:0000259" key="1">
    <source>
        <dbReference type="Pfam" id="PF13460"/>
    </source>
</evidence>
<dbReference type="Proteomes" id="UP000076738">
    <property type="component" value="Unassembled WGS sequence"/>
</dbReference>
<evidence type="ECO:0000313" key="2">
    <source>
        <dbReference type="EMBL" id="KZO91809.1"/>
    </source>
</evidence>
<dbReference type="PANTHER" id="PTHR15020">
    <property type="entry name" value="FLAVIN REDUCTASE-RELATED"/>
    <property type="match status" value="1"/>
</dbReference>
<gene>
    <name evidence="2" type="ORF">CALVIDRAFT_541553</name>
</gene>
<dbReference type="AlphaFoldDB" id="A0A167HN81"/>
<evidence type="ECO:0000313" key="3">
    <source>
        <dbReference type="Proteomes" id="UP000076738"/>
    </source>
</evidence>
<reference evidence="2 3" key="1">
    <citation type="journal article" date="2016" name="Mol. Biol. Evol.">
        <title>Comparative Genomics of Early-Diverging Mushroom-Forming Fungi Provides Insights into the Origins of Lignocellulose Decay Capabilities.</title>
        <authorList>
            <person name="Nagy L.G."/>
            <person name="Riley R."/>
            <person name="Tritt A."/>
            <person name="Adam C."/>
            <person name="Daum C."/>
            <person name="Floudas D."/>
            <person name="Sun H."/>
            <person name="Yadav J.S."/>
            <person name="Pangilinan J."/>
            <person name="Larsson K.H."/>
            <person name="Matsuura K."/>
            <person name="Barry K."/>
            <person name="Labutti K."/>
            <person name="Kuo R."/>
            <person name="Ohm R.A."/>
            <person name="Bhattacharya S.S."/>
            <person name="Shirouzu T."/>
            <person name="Yoshinaga Y."/>
            <person name="Martin F.M."/>
            <person name="Grigoriev I.V."/>
            <person name="Hibbett D.S."/>
        </authorList>
    </citation>
    <scope>NUCLEOTIDE SEQUENCE [LARGE SCALE GENOMIC DNA]</scope>
    <source>
        <strain evidence="2 3">TUFC12733</strain>
    </source>
</reference>
<dbReference type="Gene3D" id="3.40.50.720">
    <property type="entry name" value="NAD(P)-binding Rossmann-like Domain"/>
    <property type="match status" value="1"/>
</dbReference>
<sequence length="245" mass="26418">MSIRSVTIVGGHGKIALRLARLLSPRFTVTSIVRSEAHFPDIQATGASPLLLSLEESTPADFTRTFDEHNADVVVFSAGGGGKGGEERTKAVDYGGAVKVFDGVEGMKRPARLLLVSSIDSRDRGKPAPAHYDEADIAGSEKQWEWIGTYMHWKLEADKNLWARTTFPWTIVRPGLLMDLPGTGTADVGTTHITKSIARDDVARALALLVERPDAAGLALDIVGGEEPLERALDTAIKGRVTNTY</sequence>
<dbReference type="SUPFAM" id="SSF51735">
    <property type="entry name" value="NAD(P)-binding Rossmann-fold domains"/>
    <property type="match status" value="1"/>
</dbReference>
<dbReference type="EMBL" id="KV417318">
    <property type="protein sequence ID" value="KZO91809.1"/>
    <property type="molecule type" value="Genomic_DNA"/>
</dbReference>
<dbReference type="Pfam" id="PF13460">
    <property type="entry name" value="NAD_binding_10"/>
    <property type="match status" value="1"/>
</dbReference>
<organism evidence="2 3">
    <name type="scientific">Calocera viscosa (strain TUFC12733)</name>
    <dbReference type="NCBI Taxonomy" id="1330018"/>
    <lineage>
        <taxon>Eukaryota</taxon>
        <taxon>Fungi</taxon>
        <taxon>Dikarya</taxon>
        <taxon>Basidiomycota</taxon>
        <taxon>Agaricomycotina</taxon>
        <taxon>Dacrymycetes</taxon>
        <taxon>Dacrymycetales</taxon>
        <taxon>Dacrymycetaceae</taxon>
        <taxon>Calocera</taxon>
    </lineage>
</organism>
<keyword evidence="3" id="KW-1185">Reference proteome</keyword>
<protein>
    <submittedName>
        <fullName evidence="2">NAD(P)-binding protein</fullName>
    </submittedName>
</protein>
<dbReference type="STRING" id="1330018.A0A167HN81"/>
<name>A0A167HN81_CALVF</name>
<dbReference type="OrthoDB" id="10254604at2759"/>
<proteinExistence type="predicted"/>
<dbReference type="PANTHER" id="PTHR15020:SF50">
    <property type="entry name" value="UPF0659 PROTEIN YMR090W"/>
    <property type="match status" value="1"/>
</dbReference>
<dbReference type="InterPro" id="IPR036291">
    <property type="entry name" value="NAD(P)-bd_dom_sf"/>
</dbReference>